<proteinExistence type="predicted"/>
<dbReference type="PATRIC" id="fig|595434.4.peg.5588"/>
<name>A0A0J1B5G4_RHOIS</name>
<evidence type="ECO:0000313" key="2">
    <source>
        <dbReference type="Proteomes" id="UP000036367"/>
    </source>
</evidence>
<reference evidence="1" key="1">
    <citation type="submission" date="2015-05" db="EMBL/GenBank/DDBJ databases">
        <title>Permanent draft genome of Rhodopirellula islandicus K833.</title>
        <authorList>
            <person name="Kizina J."/>
            <person name="Richter M."/>
            <person name="Glockner F.O."/>
            <person name="Harder J."/>
        </authorList>
    </citation>
    <scope>NUCLEOTIDE SEQUENCE [LARGE SCALE GENOMIC DNA]</scope>
    <source>
        <strain evidence="1">K833</strain>
    </source>
</reference>
<sequence length="45" mass="5397">MSWEWSGEECGVQESGRIRCLIHYGCNRKRRRDTNIARIQPEFMP</sequence>
<dbReference type="Proteomes" id="UP000036367">
    <property type="component" value="Unassembled WGS sequence"/>
</dbReference>
<gene>
    <name evidence="1" type="ORF">RISK_005886</name>
</gene>
<protein>
    <submittedName>
        <fullName evidence="1">Uncharacterized protein</fullName>
    </submittedName>
</protein>
<dbReference type="EMBL" id="LECT01000046">
    <property type="protein sequence ID" value="KLU02060.1"/>
    <property type="molecule type" value="Genomic_DNA"/>
</dbReference>
<comment type="caution">
    <text evidence="1">The sequence shown here is derived from an EMBL/GenBank/DDBJ whole genome shotgun (WGS) entry which is preliminary data.</text>
</comment>
<dbReference type="AlphaFoldDB" id="A0A0J1B5G4"/>
<evidence type="ECO:0000313" key="1">
    <source>
        <dbReference type="EMBL" id="KLU02060.1"/>
    </source>
</evidence>
<keyword evidence="2" id="KW-1185">Reference proteome</keyword>
<accession>A0A0J1B5G4</accession>
<organism evidence="1 2">
    <name type="scientific">Rhodopirellula islandica</name>
    <dbReference type="NCBI Taxonomy" id="595434"/>
    <lineage>
        <taxon>Bacteria</taxon>
        <taxon>Pseudomonadati</taxon>
        <taxon>Planctomycetota</taxon>
        <taxon>Planctomycetia</taxon>
        <taxon>Pirellulales</taxon>
        <taxon>Pirellulaceae</taxon>
        <taxon>Rhodopirellula</taxon>
    </lineage>
</organism>